<keyword evidence="2" id="KW-1185">Reference proteome</keyword>
<organism evidence="1 2">
    <name type="scientific">Glaciecola nitratireducens (strain JCM 12485 / KCTC 12276 / FR1064)</name>
    <dbReference type="NCBI Taxonomy" id="1085623"/>
    <lineage>
        <taxon>Bacteria</taxon>
        <taxon>Pseudomonadati</taxon>
        <taxon>Pseudomonadota</taxon>
        <taxon>Gammaproteobacteria</taxon>
        <taxon>Alteromonadales</taxon>
        <taxon>Alteromonadaceae</taxon>
        <taxon>Brumicola</taxon>
    </lineage>
</organism>
<reference evidence="1 2" key="1">
    <citation type="journal article" date="2011" name="J. Bacteriol.">
        <title>Complete genome sequence of seawater bacterium Glaciecola nitratireducens FR1064T.</title>
        <authorList>
            <person name="Bian F."/>
            <person name="Qin Q.L."/>
            <person name="Xie B.B."/>
            <person name="Shu Y.L."/>
            <person name="Zhang X.Y."/>
            <person name="Yu Y."/>
            <person name="Chen B."/>
            <person name="Chen X.L."/>
            <person name="Zhou B.C."/>
            <person name="Zhang Y.Z."/>
        </authorList>
    </citation>
    <scope>NUCLEOTIDE SEQUENCE [LARGE SCALE GENOMIC DNA]</scope>
    <source>
        <strain evidence="2">JCM 12485 / KCTC 12276 / FR1064</strain>
    </source>
</reference>
<dbReference type="Proteomes" id="UP000009282">
    <property type="component" value="Chromosome"/>
</dbReference>
<dbReference type="HOGENOM" id="CLU_3328368_0_0_6"/>
<accession>G4QJ25</accession>
<proteinExistence type="predicted"/>
<evidence type="ECO:0000313" key="1">
    <source>
        <dbReference type="EMBL" id="AEP28893.1"/>
    </source>
</evidence>
<dbReference type="AlphaFoldDB" id="G4QJ25"/>
<evidence type="ECO:0000313" key="2">
    <source>
        <dbReference type="Proteomes" id="UP000009282"/>
    </source>
</evidence>
<dbReference type="EMBL" id="CP003060">
    <property type="protein sequence ID" value="AEP28893.1"/>
    <property type="molecule type" value="Genomic_DNA"/>
</dbReference>
<gene>
    <name evidence="1" type="ordered locus">GNIT_0749</name>
</gene>
<protein>
    <submittedName>
        <fullName evidence="1">Uncharacterized protein</fullName>
    </submittedName>
</protein>
<name>G4QJ25_GLANF</name>
<dbReference type="KEGG" id="gni:GNIT_0749"/>
<sequence>MVTKKGQNNTMTNFKKHNTFVQSVNVLSLAHGGSHSPT</sequence>